<evidence type="ECO:0000259" key="8">
    <source>
        <dbReference type="Pfam" id="PF09335"/>
    </source>
</evidence>
<reference evidence="9 10" key="1">
    <citation type="submission" date="2015-10" db="EMBL/GenBank/DDBJ databases">
        <title>Transcriptomic analysis of a linuron degrading triple-species bacterial consortium.</title>
        <authorList>
            <person name="Albers P."/>
        </authorList>
    </citation>
    <scope>NUCLEOTIDE SEQUENCE [LARGE SCALE GENOMIC DNA]</scope>
    <source>
        <strain evidence="9 10">WDL6</strain>
    </source>
</reference>
<evidence type="ECO:0000256" key="5">
    <source>
        <dbReference type="ARBA" id="ARBA00022989"/>
    </source>
</evidence>
<proteinExistence type="inferred from homology"/>
<dbReference type="Pfam" id="PF09335">
    <property type="entry name" value="VTT_dom"/>
    <property type="match status" value="1"/>
</dbReference>
<evidence type="ECO:0000256" key="1">
    <source>
        <dbReference type="ARBA" id="ARBA00004651"/>
    </source>
</evidence>
<dbReference type="Proteomes" id="UP000059074">
    <property type="component" value="Unassembled WGS sequence"/>
</dbReference>
<protein>
    <submittedName>
        <fullName evidence="9">DedA-family integral membrane protein</fullName>
    </submittedName>
</protein>
<dbReference type="OrthoDB" id="9801622at2"/>
<keyword evidence="3" id="KW-1003">Cell membrane</keyword>
<feature type="transmembrane region" description="Helical" evidence="7">
    <location>
        <begin position="185"/>
        <end position="215"/>
    </location>
</feature>
<dbReference type="RefSeq" id="WP_083509630.1">
    <property type="nucleotide sequence ID" value="NZ_LMTR01000057.1"/>
</dbReference>
<sequence length="339" mass="35938">MTDSLVESIVSIVRQGQGWAIPIAFLVAFGESLCFLSIVWPGWAILTALAFLLAASGVGSSVLLWSVVAAGLGGVAGYSVSYWIGVYFKDTIPNVWPFKNNPTLIPRGEAFFEEHGLWSVFLGHFVGPVRAVIPVVAGMFAMPQIPFQIANVASAFIWAIWVILWPVLFVAYQDTIFAFMRDHEWLIAAIMFAVAFAGAIPMASLVIPMMVVFAFIGGLHLYAGGSFLPIFLAGAAGALAADLFFHRAGATSRGELSDAWYINDGGKGVAAARSFLRQNGVLGVITSKALGTRRATVPIAAGVENMPLASFIPLSVIAAALWSAALLVPGLIARAMFAG</sequence>
<evidence type="ECO:0000256" key="7">
    <source>
        <dbReference type="SAM" id="Phobius"/>
    </source>
</evidence>
<accession>A0A109BGP1</accession>
<evidence type="ECO:0000256" key="2">
    <source>
        <dbReference type="ARBA" id="ARBA00010792"/>
    </source>
</evidence>
<feature type="transmembrane region" description="Helical" evidence="7">
    <location>
        <begin position="311"/>
        <end position="333"/>
    </location>
</feature>
<evidence type="ECO:0000256" key="6">
    <source>
        <dbReference type="ARBA" id="ARBA00023136"/>
    </source>
</evidence>
<gene>
    <name evidence="9" type="ORF">APY04_1804</name>
</gene>
<feature type="transmembrane region" description="Helical" evidence="7">
    <location>
        <begin position="117"/>
        <end position="140"/>
    </location>
</feature>
<keyword evidence="10" id="KW-1185">Reference proteome</keyword>
<dbReference type="PANTHER" id="PTHR30353:SF15">
    <property type="entry name" value="INNER MEMBRANE PROTEIN YABI"/>
    <property type="match status" value="1"/>
</dbReference>
<feature type="transmembrane region" description="Helical" evidence="7">
    <location>
        <begin position="35"/>
        <end position="55"/>
    </location>
</feature>
<comment type="similarity">
    <text evidence="2">Belongs to the DedA family.</text>
</comment>
<feature type="transmembrane region" description="Helical" evidence="7">
    <location>
        <begin position="62"/>
        <end position="84"/>
    </location>
</feature>
<dbReference type="PANTHER" id="PTHR30353">
    <property type="entry name" value="INNER MEMBRANE PROTEIN DEDA-RELATED"/>
    <property type="match status" value="1"/>
</dbReference>
<dbReference type="AlphaFoldDB" id="A0A109BGP1"/>
<dbReference type="InterPro" id="IPR032816">
    <property type="entry name" value="VTT_dom"/>
</dbReference>
<name>A0A109BGP1_HYPSL</name>
<dbReference type="InterPro" id="IPR032818">
    <property type="entry name" value="DedA-like"/>
</dbReference>
<evidence type="ECO:0000256" key="4">
    <source>
        <dbReference type="ARBA" id="ARBA00022692"/>
    </source>
</evidence>
<evidence type="ECO:0000256" key="3">
    <source>
        <dbReference type="ARBA" id="ARBA00022475"/>
    </source>
</evidence>
<dbReference type="GO" id="GO:0005886">
    <property type="term" value="C:plasma membrane"/>
    <property type="evidence" value="ECO:0007669"/>
    <property type="project" value="UniProtKB-SubCell"/>
</dbReference>
<comment type="subcellular location">
    <subcellularLocation>
        <location evidence="1">Cell membrane</location>
        <topology evidence="1">Multi-pass membrane protein</topology>
    </subcellularLocation>
</comment>
<feature type="domain" description="VTT" evidence="8">
    <location>
        <begin position="41"/>
        <end position="162"/>
    </location>
</feature>
<organism evidence="9 10">
    <name type="scientific">Hyphomicrobium sulfonivorans</name>
    <dbReference type="NCBI Taxonomy" id="121290"/>
    <lineage>
        <taxon>Bacteria</taxon>
        <taxon>Pseudomonadati</taxon>
        <taxon>Pseudomonadota</taxon>
        <taxon>Alphaproteobacteria</taxon>
        <taxon>Hyphomicrobiales</taxon>
        <taxon>Hyphomicrobiaceae</taxon>
        <taxon>Hyphomicrobium</taxon>
    </lineage>
</organism>
<dbReference type="STRING" id="121290.APY04_1804"/>
<evidence type="ECO:0000313" key="9">
    <source>
        <dbReference type="EMBL" id="KWT68478.1"/>
    </source>
</evidence>
<keyword evidence="4 7" id="KW-0812">Transmembrane</keyword>
<dbReference type="EMBL" id="LMTR01000057">
    <property type="protein sequence ID" value="KWT68478.1"/>
    <property type="molecule type" value="Genomic_DNA"/>
</dbReference>
<evidence type="ECO:0000313" key="10">
    <source>
        <dbReference type="Proteomes" id="UP000059074"/>
    </source>
</evidence>
<comment type="caution">
    <text evidence="9">The sequence shown here is derived from an EMBL/GenBank/DDBJ whole genome shotgun (WGS) entry which is preliminary data.</text>
</comment>
<keyword evidence="5 7" id="KW-1133">Transmembrane helix</keyword>
<keyword evidence="6 7" id="KW-0472">Membrane</keyword>
<feature type="transmembrane region" description="Helical" evidence="7">
    <location>
        <begin position="152"/>
        <end position="173"/>
    </location>
</feature>
<dbReference type="PATRIC" id="fig|121290.4.peg.3434"/>